<reference evidence="8" key="2">
    <citation type="submission" date="2023-03" db="EMBL/GenBank/DDBJ databases">
        <authorList>
            <person name="Inwood S.N."/>
            <person name="Skelly J.G."/>
            <person name="Guhlin J."/>
            <person name="Harrop T.W.R."/>
            <person name="Goldson S.G."/>
            <person name="Dearden P.K."/>
        </authorList>
    </citation>
    <scope>NUCLEOTIDE SEQUENCE</scope>
    <source>
        <strain evidence="8">Lincoln</strain>
        <tissue evidence="8">Whole body</tissue>
    </source>
</reference>
<feature type="domain" description="STAS" evidence="7">
    <location>
        <begin position="513"/>
        <end position="595"/>
    </location>
</feature>
<organism evidence="8 9">
    <name type="scientific">Microctonus hyperodae</name>
    <name type="common">Parasitoid wasp</name>
    <dbReference type="NCBI Taxonomy" id="165561"/>
    <lineage>
        <taxon>Eukaryota</taxon>
        <taxon>Metazoa</taxon>
        <taxon>Ecdysozoa</taxon>
        <taxon>Arthropoda</taxon>
        <taxon>Hexapoda</taxon>
        <taxon>Insecta</taxon>
        <taxon>Pterygota</taxon>
        <taxon>Neoptera</taxon>
        <taxon>Endopterygota</taxon>
        <taxon>Hymenoptera</taxon>
        <taxon>Apocrita</taxon>
        <taxon>Ichneumonoidea</taxon>
        <taxon>Braconidae</taxon>
        <taxon>Euphorinae</taxon>
        <taxon>Microctonus</taxon>
    </lineage>
</organism>
<keyword evidence="4 5" id="KW-0472">Membrane</keyword>
<dbReference type="GO" id="GO:0016020">
    <property type="term" value="C:membrane"/>
    <property type="evidence" value="ECO:0007669"/>
    <property type="project" value="UniProtKB-SubCell"/>
</dbReference>
<accession>A0AA39FGD5</accession>
<feature type="domain" description="SLC26A/SulP transporter" evidence="6">
    <location>
        <begin position="112"/>
        <end position="434"/>
    </location>
</feature>
<feature type="transmembrane region" description="Helical" evidence="5">
    <location>
        <begin position="138"/>
        <end position="156"/>
    </location>
</feature>
<evidence type="ECO:0000313" key="9">
    <source>
        <dbReference type="Proteomes" id="UP001168972"/>
    </source>
</evidence>
<evidence type="ECO:0000256" key="3">
    <source>
        <dbReference type="ARBA" id="ARBA00022989"/>
    </source>
</evidence>
<feature type="transmembrane region" description="Helical" evidence="5">
    <location>
        <begin position="463"/>
        <end position="496"/>
    </location>
</feature>
<keyword evidence="2 5" id="KW-0812">Transmembrane</keyword>
<dbReference type="CDD" id="cd07042">
    <property type="entry name" value="STAS_SulP_like_sulfate_transporter"/>
    <property type="match status" value="1"/>
</dbReference>
<evidence type="ECO:0000313" key="8">
    <source>
        <dbReference type="EMBL" id="KAK0169010.1"/>
    </source>
</evidence>
<dbReference type="InterPro" id="IPR001902">
    <property type="entry name" value="SLC26A/SulP_fam"/>
</dbReference>
<keyword evidence="3 5" id="KW-1133">Transmembrane helix</keyword>
<evidence type="ECO:0000259" key="7">
    <source>
        <dbReference type="Pfam" id="PF01740"/>
    </source>
</evidence>
<protein>
    <recommendedName>
        <fullName evidence="10">Sodium-independent sulfate anion transporter</fullName>
    </recommendedName>
</protein>
<dbReference type="EMBL" id="JAQQBR010001831">
    <property type="protein sequence ID" value="KAK0169010.1"/>
    <property type="molecule type" value="Genomic_DNA"/>
</dbReference>
<evidence type="ECO:0008006" key="10">
    <source>
        <dbReference type="Google" id="ProtNLM"/>
    </source>
</evidence>
<dbReference type="Pfam" id="PF01740">
    <property type="entry name" value="STAS"/>
    <property type="match status" value="1"/>
</dbReference>
<dbReference type="Proteomes" id="UP001168972">
    <property type="component" value="Unassembled WGS sequence"/>
</dbReference>
<dbReference type="Gene3D" id="3.30.750.24">
    <property type="entry name" value="STAS domain"/>
    <property type="match status" value="1"/>
</dbReference>
<dbReference type="Pfam" id="PF00916">
    <property type="entry name" value="Sulfate_transp"/>
    <property type="match status" value="1"/>
</dbReference>
<dbReference type="PANTHER" id="PTHR11814">
    <property type="entry name" value="SULFATE TRANSPORTER"/>
    <property type="match status" value="1"/>
</dbReference>
<dbReference type="InterPro" id="IPR036513">
    <property type="entry name" value="STAS_dom_sf"/>
</dbReference>
<evidence type="ECO:0000256" key="5">
    <source>
        <dbReference type="SAM" id="Phobius"/>
    </source>
</evidence>
<keyword evidence="9" id="KW-1185">Reference proteome</keyword>
<feature type="transmembrane region" description="Helical" evidence="5">
    <location>
        <begin position="433"/>
        <end position="451"/>
    </location>
</feature>
<feature type="transmembrane region" description="Helical" evidence="5">
    <location>
        <begin position="114"/>
        <end position="132"/>
    </location>
</feature>
<gene>
    <name evidence="8" type="ORF">PV327_002761</name>
</gene>
<comment type="subcellular location">
    <subcellularLocation>
        <location evidence="1">Membrane</location>
        <topology evidence="1">Multi-pass membrane protein</topology>
    </subcellularLocation>
</comment>
<dbReference type="AlphaFoldDB" id="A0AA39FGD5"/>
<evidence type="ECO:0000259" key="6">
    <source>
        <dbReference type="Pfam" id="PF00916"/>
    </source>
</evidence>
<name>A0AA39FGD5_MICHY</name>
<dbReference type="GO" id="GO:0055085">
    <property type="term" value="P:transmembrane transport"/>
    <property type="evidence" value="ECO:0007669"/>
    <property type="project" value="InterPro"/>
</dbReference>
<feature type="transmembrane region" description="Helical" evidence="5">
    <location>
        <begin position="408"/>
        <end position="427"/>
    </location>
</feature>
<feature type="transmembrane region" description="Helical" evidence="5">
    <location>
        <begin position="187"/>
        <end position="211"/>
    </location>
</feature>
<dbReference type="InterPro" id="IPR002645">
    <property type="entry name" value="STAS_dom"/>
</dbReference>
<evidence type="ECO:0000256" key="2">
    <source>
        <dbReference type="ARBA" id="ARBA00022692"/>
    </source>
</evidence>
<feature type="transmembrane region" description="Helical" evidence="5">
    <location>
        <begin position="374"/>
        <end position="396"/>
    </location>
</feature>
<dbReference type="InterPro" id="IPR011547">
    <property type="entry name" value="SLC26A/SulP_dom"/>
</dbReference>
<proteinExistence type="predicted"/>
<sequence length="629" mass="68321">MTRYEVKDEYTPEVAREVRLTGFANSPEGATIIGNPMNGLGNRLGDPAALDNNEKPTNGQVLYEIHQSSRETSLGVQWLCQRFKRSFRMKLLYKRIPIIDWLPKYQKSFIVNDLVAGLTVGLTVIPQAIAYANVAGLPLQYGLYSSFMACFVYTIFGSSKDVPVGPTAIAAILTRETLLRAQVGADFAILLTFISGLVSLLMGILQLGFLIDFISGPVSVGFTSAAAIIIATSQVKDVLGIRIAGGKFIDTWHNIFEHITETRLWDAVMGIVCITVLLLLRKIKDISVTSKNTKVPSVSQKMAQAFLWFLSTTRNILVVVIGAIIAWMLETRLGSSPVLLTGHVKEGLPTFQLPPFKAQVGNHTYNFIDMVSTMGSGCLVVPLLSLLESIALAKVFSDGKPVDATQEMLAIGVCNVVSSFVSSIPVAGGLSRAALAAVIIAAVLFMVELHVVKPMWRTKKVDLVPATVTFGCCLFVGLELGMVIGIGVNLLFLLYASARPSVRVHKMTNSSGCEYLMITPDRSLTFPSVEYVRGVISKHGTREGNEVPVVIDSTHIQAADFTAAKGVKNLIEDFAKRGQPLIFLNLKPSIITIFRGVKPSEMRVCSSEVELHESLKDLTAISSITITGH</sequence>
<evidence type="ECO:0000256" key="4">
    <source>
        <dbReference type="ARBA" id="ARBA00023136"/>
    </source>
</evidence>
<feature type="transmembrane region" description="Helical" evidence="5">
    <location>
        <begin position="305"/>
        <end position="329"/>
    </location>
</feature>
<reference evidence="8" key="1">
    <citation type="journal article" date="2023" name="bioRxiv">
        <title>Scaffold-level genome assemblies of two parasitoid biocontrol wasps reveal the parthenogenesis mechanism and an associated novel virus.</title>
        <authorList>
            <person name="Inwood S."/>
            <person name="Skelly J."/>
            <person name="Guhlin J."/>
            <person name="Harrop T."/>
            <person name="Goldson S."/>
            <person name="Dearden P."/>
        </authorList>
    </citation>
    <scope>NUCLEOTIDE SEQUENCE</scope>
    <source>
        <strain evidence="8">Lincoln</strain>
        <tissue evidence="8">Whole body</tissue>
    </source>
</reference>
<evidence type="ECO:0000256" key="1">
    <source>
        <dbReference type="ARBA" id="ARBA00004141"/>
    </source>
</evidence>
<comment type="caution">
    <text evidence="8">The sequence shown here is derived from an EMBL/GenBank/DDBJ whole genome shotgun (WGS) entry which is preliminary data.</text>
</comment>